<evidence type="ECO:0000313" key="2">
    <source>
        <dbReference type="Proteomes" id="UP000326837"/>
    </source>
</evidence>
<dbReference type="Proteomes" id="UP000326837">
    <property type="component" value="Chromosome"/>
</dbReference>
<proteinExistence type="predicted"/>
<reference evidence="2" key="1">
    <citation type="submission" date="2019-10" db="EMBL/GenBank/DDBJ databases">
        <title>Lacipirellula parvula gen. nov., sp. nov., representing a lineage of planctomycetes widespread in freshwater anoxic habitats, and description of the family Lacipirellulaceae.</title>
        <authorList>
            <person name="Dedysh S.N."/>
            <person name="Kulichevskaya I.S."/>
            <person name="Beletsky A.V."/>
            <person name="Rakitin A.L."/>
            <person name="Mardanov A.V."/>
            <person name="Ivanova A.A."/>
            <person name="Saltykova V.X."/>
            <person name="Rijpstra W.I.C."/>
            <person name="Sinninghe Damste J.S."/>
            <person name="Ravin N.V."/>
        </authorList>
    </citation>
    <scope>NUCLEOTIDE SEQUENCE [LARGE SCALE GENOMIC DNA]</scope>
    <source>
        <strain evidence="2">PX69</strain>
    </source>
</reference>
<dbReference type="EMBL" id="AP021861">
    <property type="protein sequence ID" value="BBO33838.1"/>
    <property type="molecule type" value="Genomic_DNA"/>
</dbReference>
<keyword evidence="2" id="KW-1185">Reference proteome</keyword>
<accession>A0A5K7XBF7</accession>
<sequence>MYSLAGPVQVFCGQAIAQSRGSCCSLDEQIPSQVRAAPPPPSLLK</sequence>
<dbReference type="KEGG" id="lpav:PLANPX_3450"/>
<evidence type="ECO:0000313" key="1">
    <source>
        <dbReference type="EMBL" id="BBO33838.1"/>
    </source>
</evidence>
<organism evidence="1 2">
    <name type="scientific">Lacipirellula parvula</name>
    <dbReference type="NCBI Taxonomy" id="2650471"/>
    <lineage>
        <taxon>Bacteria</taxon>
        <taxon>Pseudomonadati</taxon>
        <taxon>Planctomycetota</taxon>
        <taxon>Planctomycetia</taxon>
        <taxon>Pirellulales</taxon>
        <taxon>Lacipirellulaceae</taxon>
        <taxon>Lacipirellula</taxon>
    </lineage>
</organism>
<dbReference type="AlphaFoldDB" id="A0A5K7XBF7"/>
<name>A0A5K7XBF7_9BACT</name>
<gene>
    <name evidence="1" type="ORF">PLANPX_3450</name>
</gene>
<protein>
    <submittedName>
        <fullName evidence="1">Uncharacterized protein</fullName>
    </submittedName>
</protein>